<evidence type="ECO:0000313" key="5">
    <source>
        <dbReference type="EMBL" id="MPA57662.1"/>
    </source>
</evidence>
<dbReference type="InterPro" id="IPR010399">
    <property type="entry name" value="Tify_dom"/>
</dbReference>
<comment type="subcellular location">
    <subcellularLocation>
        <location evidence="2">Nucleus</location>
    </subcellularLocation>
</comment>
<dbReference type="GO" id="GO:0031347">
    <property type="term" value="P:regulation of defense response"/>
    <property type="evidence" value="ECO:0007669"/>
    <property type="project" value="UniProtKB-UniRule"/>
</dbReference>
<name>A0A5B7ALI5_DAVIN</name>
<reference evidence="5" key="1">
    <citation type="submission" date="2019-08" db="EMBL/GenBank/DDBJ databases">
        <title>Reference gene set and small RNA set construction with multiple tissues from Davidia involucrata Baill.</title>
        <authorList>
            <person name="Yang H."/>
            <person name="Zhou C."/>
            <person name="Li G."/>
            <person name="Wang J."/>
            <person name="Gao P."/>
            <person name="Wang M."/>
            <person name="Wang R."/>
            <person name="Zhao Y."/>
        </authorList>
    </citation>
    <scope>NUCLEOTIDE SEQUENCE</scope>
    <source>
        <tissue evidence="5">Mixed with DoveR01_LX</tissue>
    </source>
</reference>
<evidence type="ECO:0000256" key="2">
    <source>
        <dbReference type="RuleBase" id="RU369065"/>
    </source>
</evidence>
<dbReference type="GO" id="GO:0005634">
    <property type="term" value="C:nucleus"/>
    <property type="evidence" value="ECO:0007669"/>
    <property type="project" value="UniProtKB-SubCell"/>
</dbReference>
<feature type="domain" description="Tify" evidence="4">
    <location>
        <begin position="133"/>
        <end position="168"/>
    </location>
</feature>
<dbReference type="EMBL" id="GHES01027103">
    <property type="protein sequence ID" value="MPA57662.1"/>
    <property type="molecule type" value="Transcribed_RNA"/>
</dbReference>
<dbReference type="PROSITE" id="PS51320">
    <property type="entry name" value="TIFY"/>
    <property type="match status" value="1"/>
</dbReference>
<dbReference type="GO" id="GO:2000022">
    <property type="term" value="P:regulation of jasmonic acid mediated signaling pathway"/>
    <property type="evidence" value="ECO:0007669"/>
    <property type="project" value="UniProtKB-UniRule"/>
</dbReference>
<proteinExistence type="inferred from homology"/>
<dbReference type="InterPro" id="IPR040390">
    <property type="entry name" value="TIFY/JAZ"/>
</dbReference>
<dbReference type="InterPro" id="IPR018467">
    <property type="entry name" value="CCT_CS"/>
</dbReference>
<keyword evidence="2" id="KW-1184">Jasmonic acid signaling pathway</keyword>
<feature type="region of interest" description="Disordered" evidence="3">
    <location>
        <begin position="1"/>
        <end position="26"/>
    </location>
</feature>
<dbReference type="Pfam" id="PF09425">
    <property type="entry name" value="Jas_motif"/>
    <property type="match status" value="1"/>
</dbReference>
<comment type="domain">
    <text evidence="2">The jas domain is required for interaction with COI1.</text>
</comment>
<comment type="similarity">
    <text evidence="1 2">Belongs to the TIFY/JAZ family.</text>
</comment>
<evidence type="ECO:0000259" key="4">
    <source>
        <dbReference type="PROSITE" id="PS51320"/>
    </source>
</evidence>
<dbReference type="PANTHER" id="PTHR33077">
    <property type="entry name" value="PROTEIN TIFY 4A-RELATED-RELATED"/>
    <property type="match status" value="1"/>
</dbReference>
<dbReference type="AlphaFoldDB" id="A0A5B7ALI5"/>
<dbReference type="GO" id="GO:0009611">
    <property type="term" value="P:response to wounding"/>
    <property type="evidence" value="ECO:0007669"/>
    <property type="project" value="UniProtKB-UniRule"/>
</dbReference>
<dbReference type="SMART" id="SM00979">
    <property type="entry name" value="TIFY"/>
    <property type="match status" value="1"/>
</dbReference>
<sequence>MSTSSEFVDSGRYSGQRLARSPDKSNFSQTCSLLSQYLKEKGTFGDLSLGMKCNFEGNGMTETFRQTATATTTMNLFPMIEKSGEVSGVSTRNAAPMSRNLKSMNLFPQQTGFASTVPKEEVPKKADSSVIKSEPETAQMTIFYAGQVIVFNDFPADKAKEVMLVASKAGSGDSNSSLVQKPLESTNLVPSGSNVVPNFGNNLVQEHVPRPSQPIVTDLPIARKASLSRFLEKRKDRITAKAPYHTSNSGAAPPKPAESKAWLGLAAQSPLGPLPFEHQA</sequence>
<evidence type="ECO:0000256" key="1">
    <source>
        <dbReference type="ARBA" id="ARBA00008614"/>
    </source>
</evidence>
<feature type="region of interest" description="Disordered" evidence="3">
    <location>
        <begin position="238"/>
        <end position="264"/>
    </location>
</feature>
<dbReference type="PANTHER" id="PTHR33077:SF140">
    <property type="entry name" value="PROTEIN TIFY 10B"/>
    <property type="match status" value="1"/>
</dbReference>
<protein>
    <recommendedName>
        <fullName evidence="2">Protein TIFY</fullName>
    </recommendedName>
    <alternativeName>
        <fullName evidence="2">Jasmonate ZIM domain-containing protein</fullName>
    </alternativeName>
</protein>
<accession>A0A5B7ALI5</accession>
<evidence type="ECO:0000256" key="3">
    <source>
        <dbReference type="SAM" id="MobiDB-lite"/>
    </source>
</evidence>
<keyword evidence="2" id="KW-0539">Nucleus</keyword>
<gene>
    <name evidence="5" type="ORF">Din_027103</name>
</gene>
<dbReference type="Pfam" id="PF06200">
    <property type="entry name" value="tify"/>
    <property type="match status" value="1"/>
</dbReference>
<comment type="function">
    <text evidence="2">Repressor of jasmonate responses.</text>
</comment>
<organism evidence="5">
    <name type="scientific">Davidia involucrata</name>
    <name type="common">Dove tree</name>
    <dbReference type="NCBI Taxonomy" id="16924"/>
    <lineage>
        <taxon>Eukaryota</taxon>
        <taxon>Viridiplantae</taxon>
        <taxon>Streptophyta</taxon>
        <taxon>Embryophyta</taxon>
        <taxon>Tracheophyta</taxon>
        <taxon>Spermatophyta</taxon>
        <taxon>Magnoliopsida</taxon>
        <taxon>eudicotyledons</taxon>
        <taxon>Gunneridae</taxon>
        <taxon>Pentapetalae</taxon>
        <taxon>asterids</taxon>
        <taxon>Cornales</taxon>
        <taxon>Nyssaceae</taxon>
        <taxon>Davidia</taxon>
    </lineage>
</organism>